<dbReference type="Pfam" id="PF03927">
    <property type="entry name" value="NapD"/>
    <property type="match status" value="1"/>
</dbReference>
<dbReference type="HAMAP" id="MF_02200">
    <property type="entry name" value="NapD"/>
    <property type="match status" value="1"/>
</dbReference>
<sequence length="100" mass="10616">MPDTAREWHVASLVVRHRPDAIAALATTIGAAEGLELALQDQTRSVLVQESDGTAGLMRSIDLLNAVPGVYAVNLVYHHVEPQAPPGPAVAPPEPQEPPR</sequence>
<evidence type="ECO:0000256" key="2">
    <source>
        <dbReference type="ARBA" id="ARBA00022490"/>
    </source>
</evidence>
<evidence type="ECO:0000256" key="3">
    <source>
        <dbReference type="ARBA" id="ARBA00023186"/>
    </source>
</evidence>
<dbReference type="RefSeq" id="WP_149104771.1">
    <property type="nucleotide sequence ID" value="NZ_VTFT01000003.1"/>
</dbReference>
<dbReference type="PANTHER" id="PTHR38603">
    <property type="entry name" value="CHAPERONE NAPD"/>
    <property type="match status" value="1"/>
</dbReference>
<comment type="subunit">
    <text evidence="4">Interacts with the cytoplasmic NapA precursor.</text>
</comment>
<comment type="similarity">
    <text evidence="4">Belongs to the NapD family.</text>
</comment>
<evidence type="ECO:0000313" key="6">
    <source>
        <dbReference type="Proteomes" id="UP000324973"/>
    </source>
</evidence>
<evidence type="ECO:0000256" key="1">
    <source>
        <dbReference type="ARBA" id="ARBA00004496"/>
    </source>
</evidence>
<dbReference type="PANTHER" id="PTHR38603:SF1">
    <property type="entry name" value="CHAPERONE NAPD"/>
    <property type="match status" value="1"/>
</dbReference>
<reference evidence="5 6" key="1">
    <citation type="submission" date="2019-08" db="EMBL/GenBank/DDBJ databases">
        <title>Luteimonas viscosus sp. nov., isolated from soil of a sunflower field.</title>
        <authorList>
            <person name="Jianli Z."/>
            <person name="Ying Z."/>
        </authorList>
    </citation>
    <scope>NUCLEOTIDE SEQUENCE [LARGE SCALE GENOMIC DNA]</scope>
    <source>
        <strain evidence="5 6">XBU10</strain>
    </source>
</reference>
<proteinExistence type="inferred from homology"/>
<protein>
    <recommendedName>
        <fullName evidence="4">Chaperone NapD</fullName>
    </recommendedName>
    <alternativeName>
        <fullName evidence="4">NapA signal peptide-binding chaperone NapD</fullName>
    </alternativeName>
</protein>
<keyword evidence="6" id="KW-1185">Reference proteome</keyword>
<dbReference type="Gene3D" id="3.30.70.920">
    <property type="match status" value="1"/>
</dbReference>
<accession>A0A5D4XFQ2</accession>
<dbReference type="AlphaFoldDB" id="A0A5D4XFQ2"/>
<evidence type="ECO:0000313" key="5">
    <source>
        <dbReference type="EMBL" id="TYT23064.1"/>
    </source>
</evidence>
<organism evidence="5 6">
    <name type="scientific">Luteimonas viscosa</name>
    <dbReference type="NCBI Taxonomy" id="1132694"/>
    <lineage>
        <taxon>Bacteria</taxon>
        <taxon>Pseudomonadati</taxon>
        <taxon>Pseudomonadota</taxon>
        <taxon>Gammaproteobacteria</taxon>
        <taxon>Lysobacterales</taxon>
        <taxon>Lysobacteraceae</taxon>
        <taxon>Luteimonas</taxon>
    </lineage>
</organism>
<dbReference type="OrthoDB" id="5770785at2"/>
<dbReference type="InterPro" id="IPR005623">
    <property type="entry name" value="Chaperone_NapD_NO3_reduct"/>
</dbReference>
<dbReference type="EMBL" id="VTFT01000003">
    <property type="protein sequence ID" value="TYT23064.1"/>
    <property type="molecule type" value="Genomic_DNA"/>
</dbReference>
<dbReference type="GO" id="GO:0005048">
    <property type="term" value="F:signal sequence binding"/>
    <property type="evidence" value="ECO:0007669"/>
    <property type="project" value="UniProtKB-UniRule"/>
</dbReference>
<comment type="subcellular location">
    <subcellularLocation>
        <location evidence="1 4">Cytoplasm</location>
    </subcellularLocation>
</comment>
<keyword evidence="2 4" id="KW-0963">Cytoplasm</keyword>
<dbReference type="GO" id="GO:0051224">
    <property type="term" value="P:negative regulation of protein transport"/>
    <property type="evidence" value="ECO:0007669"/>
    <property type="project" value="UniProtKB-UniRule"/>
</dbReference>
<dbReference type="Proteomes" id="UP000324973">
    <property type="component" value="Unassembled WGS sequence"/>
</dbReference>
<dbReference type="GO" id="GO:0005737">
    <property type="term" value="C:cytoplasm"/>
    <property type="evidence" value="ECO:0007669"/>
    <property type="project" value="UniProtKB-SubCell"/>
</dbReference>
<comment type="caution">
    <text evidence="5">The sequence shown here is derived from an EMBL/GenBank/DDBJ whole genome shotgun (WGS) entry which is preliminary data.</text>
</comment>
<name>A0A5D4XFQ2_9GAMM</name>
<evidence type="ECO:0000256" key="4">
    <source>
        <dbReference type="HAMAP-Rule" id="MF_02200"/>
    </source>
</evidence>
<comment type="function">
    <text evidence="4">Chaperone for NapA, the catalytic subunit of the periplasmic nitrate reductase. It binds directly and specifically to the twin-arginine signal peptide of NapA, preventing premature interaction with the Tat translocase and premature export.</text>
</comment>
<gene>
    <name evidence="4" type="primary">napD</name>
    <name evidence="5" type="ORF">FZO89_17625</name>
</gene>
<keyword evidence="3 4" id="KW-0143">Chaperone</keyword>